<gene>
    <name evidence="4" type="ORF">GDO86_006939</name>
</gene>
<dbReference type="InterPro" id="IPR029052">
    <property type="entry name" value="Metallo-depent_PP-like"/>
</dbReference>
<sequence>MDILFVTIISFLWPGIFSAPTAEDSLRFVALGDWGGLPLPPYTTRQQEMVAEEIGKTVAKLGANFILSLGDNFYYDGVTDVTDPRFKVITTRIQIFPHTSLTP</sequence>
<organism evidence="4 5">
    <name type="scientific">Hymenochirus boettgeri</name>
    <name type="common">Congo dwarf clawed frog</name>
    <dbReference type="NCBI Taxonomy" id="247094"/>
    <lineage>
        <taxon>Eukaryota</taxon>
        <taxon>Metazoa</taxon>
        <taxon>Chordata</taxon>
        <taxon>Craniata</taxon>
        <taxon>Vertebrata</taxon>
        <taxon>Euteleostomi</taxon>
        <taxon>Amphibia</taxon>
        <taxon>Batrachia</taxon>
        <taxon>Anura</taxon>
        <taxon>Pipoidea</taxon>
        <taxon>Pipidae</taxon>
        <taxon>Pipinae</taxon>
        <taxon>Hymenochirus</taxon>
    </lineage>
</organism>
<dbReference type="Gene3D" id="3.60.21.10">
    <property type="match status" value="1"/>
</dbReference>
<dbReference type="Proteomes" id="UP000812440">
    <property type="component" value="Chromosome 3"/>
</dbReference>
<evidence type="ECO:0000313" key="4">
    <source>
        <dbReference type="EMBL" id="KAG8441389.1"/>
    </source>
</evidence>
<evidence type="ECO:0000256" key="1">
    <source>
        <dbReference type="ARBA" id="ARBA00022729"/>
    </source>
</evidence>
<dbReference type="OrthoDB" id="411211at2759"/>
<reference evidence="4" key="1">
    <citation type="thesis" date="2020" institute="ProQuest LLC" country="789 East Eisenhower Parkway, Ann Arbor, MI, USA">
        <title>Comparative Genomics and Chromosome Evolution.</title>
        <authorList>
            <person name="Mudd A.B."/>
        </authorList>
    </citation>
    <scope>NUCLEOTIDE SEQUENCE</scope>
    <source>
        <strain evidence="4">Female2</strain>
        <tissue evidence="4">Blood</tissue>
    </source>
</reference>
<evidence type="ECO:0008006" key="6">
    <source>
        <dbReference type="Google" id="ProtNLM"/>
    </source>
</evidence>
<dbReference type="SUPFAM" id="SSF56300">
    <property type="entry name" value="Metallo-dependent phosphatases"/>
    <property type="match status" value="1"/>
</dbReference>
<dbReference type="GO" id="GO:0045453">
    <property type="term" value="P:bone resorption"/>
    <property type="evidence" value="ECO:0007669"/>
    <property type="project" value="TreeGrafter"/>
</dbReference>
<dbReference type="PANTHER" id="PTHR10161:SF14">
    <property type="entry name" value="TARTRATE-RESISTANT ACID PHOSPHATASE TYPE 5"/>
    <property type="match status" value="1"/>
</dbReference>
<dbReference type="EMBL" id="JAACNH010000006">
    <property type="protein sequence ID" value="KAG8441389.1"/>
    <property type="molecule type" value="Genomic_DNA"/>
</dbReference>
<dbReference type="InterPro" id="IPR051558">
    <property type="entry name" value="Metallophosphoesterase_PAP"/>
</dbReference>
<dbReference type="PANTHER" id="PTHR10161">
    <property type="entry name" value="TARTRATE-RESISTANT ACID PHOSPHATASE TYPE 5"/>
    <property type="match status" value="1"/>
</dbReference>
<protein>
    <recommendedName>
        <fullName evidence="6">Tartrate-resistant acid phosphatase type 5</fullName>
    </recommendedName>
</protein>
<dbReference type="AlphaFoldDB" id="A0A8T2J855"/>
<evidence type="ECO:0000256" key="2">
    <source>
        <dbReference type="ARBA" id="ARBA00022801"/>
    </source>
</evidence>
<proteinExistence type="predicted"/>
<dbReference type="GO" id="GO:0016787">
    <property type="term" value="F:hydrolase activity"/>
    <property type="evidence" value="ECO:0007669"/>
    <property type="project" value="UniProtKB-KW"/>
</dbReference>
<comment type="caution">
    <text evidence="4">The sequence shown here is derived from an EMBL/GenBank/DDBJ whole genome shotgun (WGS) entry which is preliminary data.</text>
</comment>
<evidence type="ECO:0000313" key="5">
    <source>
        <dbReference type="Proteomes" id="UP000812440"/>
    </source>
</evidence>
<keyword evidence="1 3" id="KW-0732">Signal</keyword>
<feature type="chain" id="PRO_5035726521" description="Tartrate-resistant acid phosphatase type 5" evidence="3">
    <location>
        <begin position="19"/>
        <end position="103"/>
    </location>
</feature>
<keyword evidence="2" id="KW-0378">Hydrolase</keyword>
<keyword evidence="5" id="KW-1185">Reference proteome</keyword>
<evidence type="ECO:0000256" key="3">
    <source>
        <dbReference type="SAM" id="SignalP"/>
    </source>
</evidence>
<name>A0A8T2J855_9PIPI</name>
<feature type="signal peptide" evidence="3">
    <location>
        <begin position="1"/>
        <end position="18"/>
    </location>
</feature>
<accession>A0A8T2J855</accession>